<keyword evidence="8 9" id="KW-0998">Cell outer membrane</keyword>
<evidence type="ECO:0000313" key="12">
    <source>
        <dbReference type="Proteomes" id="UP001259803"/>
    </source>
</evidence>
<evidence type="ECO:0000256" key="3">
    <source>
        <dbReference type="ARBA" id="ARBA00022452"/>
    </source>
</evidence>
<comment type="caution">
    <text evidence="11">The sequence shown here is derived from an EMBL/GenBank/DDBJ whole genome shotgun (WGS) entry which is preliminary data.</text>
</comment>
<evidence type="ECO:0000256" key="4">
    <source>
        <dbReference type="ARBA" id="ARBA00022692"/>
    </source>
</evidence>
<dbReference type="InterPro" id="IPR036942">
    <property type="entry name" value="Beta-barrel_TonB_sf"/>
</dbReference>
<evidence type="ECO:0000256" key="2">
    <source>
        <dbReference type="ARBA" id="ARBA00022448"/>
    </source>
</evidence>
<dbReference type="Gene3D" id="2.40.170.20">
    <property type="entry name" value="TonB-dependent receptor, beta-barrel domain"/>
    <property type="match status" value="1"/>
</dbReference>
<dbReference type="Proteomes" id="UP001259803">
    <property type="component" value="Unassembled WGS sequence"/>
</dbReference>
<keyword evidence="5" id="KW-0732">Signal</keyword>
<feature type="domain" description="TonB-dependent receptor-like beta-barrel" evidence="10">
    <location>
        <begin position="34"/>
        <end position="285"/>
    </location>
</feature>
<evidence type="ECO:0000259" key="10">
    <source>
        <dbReference type="Pfam" id="PF00593"/>
    </source>
</evidence>
<keyword evidence="7 9" id="KW-0472">Membrane</keyword>
<dbReference type="PANTHER" id="PTHR30069">
    <property type="entry name" value="TONB-DEPENDENT OUTER MEMBRANE RECEPTOR"/>
    <property type="match status" value="1"/>
</dbReference>
<evidence type="ECO:0000313" key="11">
    <source>
        <dbReference type="EMBL" id="MDT0575936.1"/>
    </source>
</evidence>
<keyword evidence="12" id="KW-1185">Reference proteome</keyword>
<dbReference type="PANTHER" id="PTHR30069:SF53">
    <property type="entry name" value="COLICIN I RECEPTOR-RELATED"/>
    <property type="match status" value="1"/>
</dbReference>
<proteinExistence type="inferred from homology"/>
<name>A0ABU2ZH52_9SPHN</name>
<dbReference type="SUPFAM" id="SSF56935">
    <property type="entry name" value="Porins"/>
    <property type="match status" value="1"/>
</dbReference>
<dbReference type="InterPro" id="IPR000531">
    <property type="entry name" value="Beta-barrel_TonB"/>
</dbReference>
<accession>A0ABU2ZH52</accession>
<evidence type="ECO:0000256" key="5">
    <source>
        <dbReference type="ARBA" id="ARBA00022729"/>
    </source>
</evidence>
<dbReference type="InterPro" id="IPR039426">
    <property type="entry name" value="TonB-dep_rcpt-like"/>
</dbReference>
<keyword evidence="4 9" id="KW-0812">Transmembrane</keyword>
<dbReference type="PROSITE" id="PS52016">
    <property type="entry name" value="TONB_DEPENDENT_REC_3"/>
    <property type="match status" value="1"/>
</dbReference>
<keyword evidence="2 9" id="KW-0813">Transport</keyword>
<gene>
    <name evidence="11" type="ORF">RM533_07030</name>
</gene>
<dbReference type="RefSeq" id="WP_311340518.1">
    <property type="nucleotide sequence ID" value="NZ_JAVRHS010000004.1"/>
</dbReference>
<evidence type="ECO:0000256" key="7">
    <source>
        <dbReference type="ARBA" id="ARBA00023136"/>
    </source>
</evidence>
<evidence type="ECO:0000256" key="8">
    <source>
        <dbReference type="ARBA" id="ARBA00023237"/>
    </source>
</evidence>
<keyword evidence="11" id="KW-0675">Receptor</keyword>
<protein>
    <submittedName>
        <fullName evidence="11">TonB-dependent receptor</fullName>
    </submittedName>
</protein>
<dbReference type="Pfam" id="PF00593">
    <property type="entry name" value="TonB_dep_Rec_b-barrel"/>
    <property type="match status" value="1"/>
</dbReference>
<comment type="similarity">
    <text evidence="9">Belongs to the TonB-dependent receptor family.</text>
</comment>
<keyword evidence="6" id="KW-0798">TonB box</keyword>
<comment type="subcellular location">
    <subcellularLocation>
        <location evidence="1 9">Cell outer membrane</location>
        <topology evidence="1 9">Multi-pass membrane protein</topology>
    </subcellularLocation>
</comment>
<evidence type="ECO:0000256" key="6">
    <source>
        <dbReference type="ARBA" id="ARBA00023077"/>
    </source>
</evidence>
<evidence type="ECO:0000256" key="9">
    <source>
        <dbReference type="PROSITE-ProRule" id="PRU01360"/>
    </source>
</evidence>
<reference evidence="11 12" key="1">
    <citation type="submission" date="2023-09" db="EMBL/GenBank/DDBJ databases">
        <authorList>
            <person name="Rey-Velasco X."/>
        </authorList>
    </citation>
    <scope>NUCLEOTIDE SEQUENCE [LARGE SCALE GENOMIC DNA]</scope>
    <source>
        <strain evidence="11 12">F390</strain>
    </source>
</reference>
<evidence type="ECO:0000256" key="1">
    <source>
        <dbReference type="ARBA" id="ARBA00004571"/>
    </source>
</evidence>
<keyword evidence="3 9" id="KW-1134">Transmembrane beta strand</keyword>
<organism evidence="11 12">
    <name type="scientific">Croceicoccus esteveae</name>
    <dbReference type="NCBI Taxonomy" id="3075597"/>
    <lineage>
        <taxon>Bacteria</taxon>
        <taxon>Pseudomonadati</taxon>
        <taxon>Pseudomonadota</taxon>
        <taxon>Alphaproteobacteria</taxon>
        <taxon>Sphingomonadales</taxon>
        <taxon>Erythrobacteraceae</taxon>
        <taxon>Croceicoccus</taxon>
    </lineage>
</organism>
<dbReference type="EMBL" id="JAVRHS010000004">
    <property type="protein sequence ID" value="MDT0575936.1"/>
    <property type="molecule type" value="Genomic_DNA"/>
</dbReference>
<sequence>MLGIPDRAEIAFGAECEEALYRSSSFGGAPERADTWINSIYGEVTAAPFRAPVPAGLSLTAGIRHDDHRTFGSETTFAASGAFTPDEGPTVVRASYGEGFKAPSLYQLYSQYGNRSLQPETADSWDLGVTHSFLGERAQIGATRFERDTTNLINFVSCFDQADPICVDRPFGTCDNIAAASTDGWELGIALFPVDGFDLALNYTIVDAFDDSNGNRLPRRARDKVSLMADYRMDGGIGLGATVLMVGDSFDNASNTRPLDGYVVVDVRASYAMLENVELFGRIENKFGADYETVFQYGQPGRGFFGGVRYAM</sequence>